<protein>
    <submittedName>
        <fullName evidence="14">Allene oxide synthase 1, chloroplastic</fullName>
    </submittedName>
</protein>
<dbReference type="Proteomes" id="UP000504607">
    <property type="component" value="Unplaced"/>
</dbReference>
<dbReference type="GO" id="GO:0016125">
    <property type="term" value="P:sterol metabolic process"/>
    <property type="evidence" value="ECO:0007669"/>
    <property type="project" value="TreeGrafter"/>
</dbReference>
<keyword evidence="13" id="KW-1185">Reference proteome</keyword>
<dbReference type="FunFam" id="1.10.630.10:FF:000024">
    <property type="entry name" value="Allene oxide synthase, chloroplastic"/>
    <property type="match status" value="1"/>
</dbReference>
<dbReference type="GO" id="GO:0005506">
    <property type="term" value="F:iron ion binding"/>
    <property type="evidence" value="ECO:0007669"/>
    <property type="project" value="InterPro"/>
</dbReference>
<name>A0A6I9QLG1_ELAGV</name>
<dbReference type="KEGG" id="egu:105036431"/>
<dbReference type="InterPro" id="IPR002403">
    <property type="entry name" value="Cyt_P450_E_grp-IV"/>
</dbReference>
<evidence type="ECO:0000256" key="11">
    <source>
        <dbReference type="ARBA" id="ARBA00060657"/>
    </source>
</evidence>
<comment type="similarity">
    <text evidence="1">Belongs to the cytochrome P450 family.</text>
</comment>
<evidence type="ECO:0000256" key="7">
    <source>
        <dbReference type="ARBA" id="ARBA00023004"/>
    </source>
</evidence>
<evidence type="ECO:0000256" key="8">
    <source>
        <dbReference type="ARBA" id="ARBA00023098"/>
    </source>
</evidence>
<dbReference type="Gene3D" id="1.10.630.10">
    <property type="entry name" value="Cytochrome P450"/>
    <property type="match status" value="1"/>
</dbReference>
<keyword evidence="9" id="KW-0275">Fatty acid biosynthesis</keyword>
<dbReference type="GO" id="GO:0016705">
    <property type="term" value="F:oxidoreductase activity, acting on paired donors, with incorporation or reduction of molecular oxygen"/>
    <property type="evidence" value="ECO:0007669"/>
    <property type="project" value="InterPro"/>
</dbReference>
<dbReference type="PANTHER" id="PTHR24286:SF255">
    <property type="entry name" value="ALLENE OXIDE SYNTHASE, CHLOROPLASTIC"/>
    <property type="match status" value="1"/>
</dbReference>
<dbReference type="AlphaFoldDB" id="A0A6I9QLG1"/>
<dbReference type="GO" id="GO:0004497">
    <property type="term" value="F:monooxygenase activity"/>
    <property type="evidence" value="ECO:0007669"/>
    <property type="project" value="InterPro"/>
</dbReference>
<dbReference type="GO" id="GO:0031408">
    <property type="term" value="P:oxylipin biosynthetic process"/>
    <property type="evidence" value="ECO:0007669"/>
    <property type="project" value="UniProtKB-KW"/>
</dbReference>
<keyword evidence="3 12" id="KW-0349">Heme</keyword>
<dbReference type="RefSeq" id="XP_010910500.1">
    <property type="nucleotide sequence ID" value="XM_010912198.3"/>
</dbReference>
<gene>
    <name evidence="14" type="primary">LOC105036431</name>
</gene>
<keyword evidence="2" id="KW-0444">Lipid biosynthesis</keyword>
<evidence type="ECO:0000256" key="5">
    <source>
        <dbReference type="ARBA" id="ARBA00022767"/>
    </source>
</evidence>
<dbReference type="SUPFAM" id="SSF48264">
    <property type="entry name" value="Cytochrome P450"/>
    <property type="match status" value="1"/>
</dbReference>
<keyword evidence="4 12" id="KW-0479">Metal-binding</keyword>
<dbReference type="GeneID" id="105036431"/>
<dbReference type="OrthoDB" id="2789670at2759"/>
<evidence type="ECO:0000256" key="4">
    <source>
        <dbReference type="ARBA" id="ARBA00022723"/>
    </source>
</evidence>
<dbReference type="InterPro" id="IPR036396">
    <property type="entry name" value="Cyt_P450_sf"/>
</dbReference>
<dbReference type="GO" id="GO:0020037">
    <property type="term" value="F:heme binding"/>
    <property type="evidence" value="ECO:0007669"/>
    <property type="project" value="InterPro"/>
</dbReference>
<evidence type="ECO:0000313" key="14">
    <source>
        <dbReference type="RefSeq" id="XP_010910500.1"/>
    </source>
</evidence>
<evidence type="ECO:0000256" key="6">
    <source>
        <dbReference type="ARBA" id="ARBA00022832"/>
    </source>
</evidence>
<dbReference type="GO" id="GO:0016829">
    <property type="term" value="F:lyase activity"/>
    <property type="evidence" value="ECO:0007669"/>
    <property type="project" value="UniProtKB-KW"/>
</dbReference>
<dbReference type="GO" id="GO:0006633">
    <property type="term" value="P:fatty acid biosynthetic process"/>
    <property type="evidence" value="ECO:0007669"/>
    <property type="project" value="UniProtKB-KW"/>
</dbReference>
<evidence type="ECO:0000256" key="3">
    <source>
        <dbReference type="ARBA" id="ARBA00022617"/>
    </source>
</evidence>
<evidence type="ECO:0000313" key="13">
    <source>
        <dbReference type="Proteomes" id="UP000504607"/>
    </source>
</evidence>
<proteinExistence type="inferred from homology"/>
<keyword evidence="7 12" id="KW-0408">Iron</keyword>
<sequence length="520" mass="58026">MASAALTFSSPTIPPRSYPLIATTPRRPIPTRIVASISDKPVTVKPSSTSSSKLPLRKIPGDYGLPFIGPIRDRLNYFYFEGRDKFFKSRIRQHRSTVFRVNMPPGPFLAPDPRVVALLDAASFPVLFDTSLVEKRDLFTGTFMPSTDLTGGFRILSYLDPSEPNHASLKKLLFFLLSYRRQSIVPEFRRTFGSLFDTLEAELAKKGKANFGEANDRAAFDFLARSLLGKDPVETNLGLDGPKLITKWVVFQVGPLLTLGLPNYLEDFLLHSFRLPPALVRADYNRLADFFRESAGPVLGEAERLGISREEAVHNILFATCFNAFGGMNILFPSLIKWVGRAGARLHGRLAQEIRSAVRANGGEVSMRAMEAMPLMKSVVYETLRSEPPVPLQYGRAKRDLVVESHDARFEVRAGEMLFGYQPFATKDPKVFDRAEEFVAERFVGEVGERMLRHVLWSNGPETAAPTTENKQCAGKDFVVLVARMLVVELFLRYDSFEIEAGSSALGSSVKLTSLKRATF</sequence>
<accession>A0A6I9QLG1</accession>
<evidence type="ECO:0000256" key="2">
    <source>
        <dbReference type="ARBA" id="ARBA00022516"/>
    </source>
</evidence>
<dbReference type="PRINTS" id="PR00465">
    <property type="entry name" value="EP450IV"/>
</dbReference>
<evidence type="ECO:0000256" key="10">
    <source>
        <dbReference type="ARBA" id="ARBA00023239"/>
    </source>
</evidence>
<keyword evidence="10" id="KW-0456">Lyase</keyword>
<feature type="binding site" description="axial binding residue" evidence="12">
    <location>
        <position position="473"/>
    </location>
    <ligand>
        <name>heme</name>
        <dbReference type="ChEBI" id="CHEBI:30413"/>
    </ligand>
    <ligandPart>
        <name>Fe</name>
        <dbReference type="ChEBI" id="CHEBI:18248"/>
    </ligandPart>
</feature>
<dbReference type="Pfam" id="PF00067">
    <property type="entry name" value="p450"/>
    <property type="match status" value="1"/>
</dbReference>
<evidence type="ECO:0000256" key="1">
    <source>
        <dbReference type="ARBA" id="ARBA00010617"/>
    </source>
</evidence>
<dbReference type="FunCoup" id="A0A6I9QLG1">
    <property type="interactions" value="856"/>
</dbReference>
<keyword evidence="6" id="KW-0276">Fatty acid metabolism</keyword>
<comment type="cofactor">
    <cofactor evidence="12">
        <name>heme</name>
        <dbReference type="ChEBI" id="CHEBI:30413"/>
    </cofactor>
</comment>
<dbReference type="InParanoid" id="A0A6I9QLG1"/>
<evidence type="ECO:0000256" key="12">
    <source>
        <dbReference type="PIRSR" id="PIRSR602403-1"/>
    </source>
</evidence>
<dbReference type="CDD" id="cd11071">
    <property type="entry name" value="CYP74"/>
    <property type="match status" value="1"/>
</dbReference>
<dbReference type="InterPro" id="IPR001128">
    <property type="entry name" value="Cyt_P450"/>
</dbReference>
<comment type="pathway">
    <text evidence="11">Lipid metabolism; oxylipin biosynthesis.</text>
</comment>
<reference evidence="14" key="1">
    <citation type="submission" date="2025-08" db="UniProtKB">
        <authorList>
            <consortium name="RefSeq"/>
        </authorList>
    </citation>
    <scope>IDENTIFICATION</scope>
</reference>
<dbReference type="PANTHER" id="PTHR24286">
    <property type="entry name" value="CYTOCHROME P450 26"/>
    <property type="match status" value="1"/>
</dbReference>
<organism evidence="13 14">
    <name type="scientific">Elaeis guineensis var. tenera</name>
    <name type="common">Oil palm</name>
    <dbReference type="NCBI Taxonomy" id="51953"/>
    <lineage>
        <taxon>Eukaryota</taxon>
        <taxon>Viridiplantae</taxon>
        <taxon>Streptophyta</taxon>
        <taxon>Embryophyta</taxon>
        <taxon>Tracheophyta</taxon>
        <taxon>Spermatophyta</taxon>
        <taxon>Magnoliopsida</taxon>
        <taxon>Liliopsida</taxon>
        <taxon>Arecaceae</taxon>
        <taxon>Arecoideae</taxon>
        <taxon>Cocoseae</taxon>
        <taxon>Elaeidinae</taxon>
        <taxon>Elaeis</taxon>
    </lineage>
</organism>
<evidence type="ECO:0000256" key="9">
    <source>
        <dbReference type="ARBA" id="ARBA00023160"/>
    </source>
</evidence>
<keyword evidence="5" id="KW-0925">Oxylipin biosynthesis</keyword>
<keyword evidence="8" id="KW-0443">Lipid metabolism</keyword>